<accession>A0A076LGM2</accession>
<dbReference type="GeneID" id="33938907"/>
<dbReference type="Proteomes" id="UP000028681">
    <property type="component" value="Chromosome"/>
</dbReference>
<dbReference type="Pfam" id="PF00005">
    <property type="entry name" value="ABC_tran"/>
    <property type="match status" value="1"/>
</dbReference>
<evidence type="ECO:0000256" key="2">
    <source>
        <dbReference type="ARBA" id="ARBA00022840"/>
    </source>
</evidence>
<dbReference type="RefSeq" id="WP_034164760.1">
    <property type="nucleotide sequence ID" value="NZ_CP006664.1"/>
</dbReference>
<feature type="domain" description="ABC transporter" evidence="3">
    <location>
        <begin position="6"/>
        <end position="247"/>
    </location>
</feature>
<dbReference type="InterPro" id="IPR003439">
    <property type="entry name" value="ABC_transporter-like_ATP-bd"/>
</dbReference>
<dbReference type="AlphaFoldDB" id="A0A076LGM2"/>
<dbReference type="PROSITE" id="PS50893">
    <property type="entry name" value="ABC_TRANSPORTER_2"/>
    <property type="match status" value="1"/>
</dbReference>
<dbReference type="EMBL" id="CP006664">
    <property type="protein sequence ID" value="AIJ07705.1"/>
    <property type="molecule type" value="Genomic_DNA"/>
</dbReference>
<protein>
    <submittedName>
        <fullName evidence="4">Sugar ABC transporter ATPase</fullName>
    </submittedName>
</protein>
<reference evidence="4 5" key="1">
    <citation type="journal article" date="2012" name="PLoS ONE">
        <title>Edwardsiella comparative phylogenomics reveal the new intra/inter-species taxonomic relationships, virulence evolution and niche adaptation mechanisms.</title>
        <authorList>
            <person name="Yang M."/>
            <person name="Lv Y."/>
            <person name="Xiao J."/>
            <person name="Wu H."/>
            <person name="Zheng H."/>
            <person name="Liu Q."/>
            <person name="Zhang Y."/>
            <person name="Wang Q."/>
        </authorList>
    </citation>
    <scope>NUCLEOTIDE SEQUENCE [LARGE SCALE GENOMIC DNA]</scope>
    <source>
        <strain evidence="5">080813</strain>
    </source>
</reference>
<dbReference type="InterPro" id="IPR003593">
    <property type="entry name" value="AAA+_ATPase"/>
</dbReference>
<keyword evidence="1" id="KW-0547">Nucleotide-binding</keyword>
<evidence type="ECO:0000313" key="5">
    <source>
        <dbReference type="Proteomes" id="UP000028681"/>
    </source>
</evidence>
<name>A0A076LGM2_9GAMM</name>
<gene>
    <name evidence="4" type="ORF">ETEE_1247</name>
</gene>
<dbReference type="Gene3D" id="3.40.50.300">
    <property type="entry name" value="P-loop containing nucleotide triphosphate hydrolases"/>
    <property type="match status" value="1"/>
</dbReference>
<dbReference type="PANTHER" id="PTHR43790">
    <property type="entry name" value="CARBOHYDRATE TRANSPORT ATP-BINDING PROTEIN MG119-RELATED"/>
    <property type="match status" value="1"/>
</dbReference>
<evidence type="ECO:0000259" key="3">
    <source>
        <dbReference type="PROSITE" id="PS50893"/>
    </source>
</evidence>
<dbReference type="GO" id="GO:0016887">
    <property type="term" value="F:ATP hydrolysis activity"/>
    <property type="evidence" value="ECO:0007669"/>
    <property type="project" value="InterPro"/>
</dbReference>
<dbReference type="GO" id="GO:0005524">
    <property type="term" value="F:ATP binding"/>
    <property type="evidence" value="ECO:0007669"/>
    <property type="project" value="UniProtKB-KW"/>
</dbReference>
<evidence type="ECO:0000256" key="1">
    <source>
        <dbReference type="ARBA" id="ARBA00022741"/>
    </source>
</evidence>
<dbReference type="CDD" id="cd03216">
    <property type="entry name" value="ABC_Carb_Monos_I"/>
    <property type="match status" value="1"/>
</dbReference>
<evidence type="ECO:0000313" key="4">
    <source>
        <dbReference type="EMBL" id="AIJ07705.1"/>
    </source>
</evidence>
<proteinExistence type="predicted"/>
<dbReference type="KEGG" id="ete:ETEE_1247"/>
<dbReference type="SUPFAM" id="SSF52540">
    <property type="entry name" value="P-loop containing nucleoside triphosphate hydrolases"/>
    <property type="match status" value="1"/>
</dbReference>
<dbReference type="SMART" id="SM00382">
    <property type="entry name" value="AAA"/>
    <property type="match status" value="1"/>
</dbReference>
<dbReference type="InterPro" id="IPR050107">
    <property type="entry name" value="ABC_carbohydrate_import_ATPase"/>
</dbReference>
<dbReference type="PANTHER" id="PTHR43790:SF8">
    <property type="entry name" value="SUGAR ABC TRANSPORTER ATP-BINDING PROTEIN"/>
    <property type="match status" value="1"/>
</dbReference>
<sequence length="249" mass="27330">MTQPALELIGLNKWFGPVHALRDIHFQLFPGEVVALLGDNGAGKSTLIRAIAGAERFDSGTLKVAGQAVDGRRYNVLGARRQGIETVYQNGALGLGQSLWRNLFLGRHLRNRWGFIDERAERQRAQALLRQLNFRGVGANVDALVGQLSGGERQGLAIGRAMLFDARLVILDEPTTALSLGEVEKVLCFIEQLRAQGRACLLITHNMADAYRVADRFVVMDRGAIVAAYRKDQLTLASLQQALLDAVRS</sequence>
<dbReference type="InterPro" id="IPR027417">
    <property type="entry name" value="P-loop_NTPase"/>
</dbReference>
<organism evidence="4 5">
    <name type="scientific">Edwardsiella anguillarum ET080813</name>
    <dbReference type="NCBI Taxonomy" id="667120"/>
    <lineage>
        <taxon>Bacteria</taxon>
        <taxon>Pseudomonadati</taxon>
        <taxon>Pseudomonadota</taxon>
        <taxon>Gammaproteobacteria</taxon>
        <taxon>Enterobacterales</taxon>
        <taxon>Hafniaceae</taxon>
        <taxon>Edwardsiella</taxon>
    </lineage>
</organism>
<keyword evidence="2" id="KW-0067">ATP-binding</keyword>
<dbReference type="HOGENOM" id="CLU_000604_1_2_6"/>